<dbReference type="PANTHER" id="PTHR12395:SF9">
    <property type="entry name" value="DECAPPING AND EXORIBONUCLEASE PROTEIN"/>
    <property type="match status" value="1"/>
</dbReference>
<proteinExistence type="inferred from homology"/>
<dbReference type="AlphaFoldDB" id="A0A8X7WW76"/>
<feature type="domain" description="RAI1-like" evidence="7">
    <location>
        <begin position="50"/>
        <end position="391"/>
    </location>
</feature>
<dbReference type="EMBL" id="JAATIS010009265">
    <property type="protein sequence ID" value="KAG2455957.1"/>
    <property type="molecule type" value="Genomic_DNA"/>
</dbReference>
<keyword evidence="5" id="KW-0694">RNA-binding</keyword>
<evidence type="ECO:0000256" key="4">
    <source>
        <dbReference type="ARBA" id="ARBA00049418"/>
    </source>
</evidence>
<comment type="caution">
    <text evidence="8">The sequence shown here is derived from an EMBL/GenBank/DDBJ whole genome shotgun (WGS) entry which is preliminary data.</text>
</comment>
<sequence length="396" mass="46474">MDQKRSDRKEFSNKKRHRADDASSAPRTASQPQVLSVQRYLYEKDFPLYKQPIEIGFFSLDSQRRFYNDDRQLRYYVEAESSPNFNLRDGYRDRYIKRDESIKEKLDHMLQWILENRGKVEMAPKVEGASASSRHLKFDFVTWRGHLTKILTTPYETREGWLLAVTLFQGTLYISEVETELARREREDRSARHEEMMYWGYKFEQYMCADEPGGRPDSGGTVNTNEAYCTVVQTRLTDHHLLFSGEVDCKDNGSPLKTAPGCYVELKTSLEICTPKQQSSFLRFKLLKWWAQSFLPGVPRIVAGFRNNAGYVVSVQTYEIGKISQMIKAEQNCWRPTVCMNFCAEFLSFIKKVAILDDPRVVYLFSWEPFKDVSYSVHRDSEYSFLPDWYVEEMKV</sequence>
<dbReference type="Proteomes" id="UP000886611">
    <property type="component" value="Unassembled WGS sequence"/>
</dbReference>
<evidence type="ECO:0000256" key="5">
    <source>
        <dbReference type="RuleBase" id="RU367113"/>
    </source>
</evidence>
<dbReference type="GO" id="GO:0046872">
    <property type="term" value="F:metal ion binding"/>
    <property type="evidence" value="ECO:0007669"/>
    <property type="project" value="UniProtKB-KW"/>
</dbReference>
<dbReference type="GO" id="GO:0000956">
    <property type="term" value="P:nuclear-transcribed mRNA catabolic process"/>
    <property type="evidence" value="ECO:0007669"/>
    <property type="project" value="TreeGrafter"/>
</dbReference>
<dbReference type="InterPro" id="IPR039039">
    <property type="entry name" value="RAI1-like_fam"/>
</dbReference>
<feature type="non-terminal residue" evidence="8">
    <location>
        <position position="1"/>
    </location>
</feature>
<keyword evidence="5" id="KW-0547">Nucleotide-binding</keyword>
<feature type="non-terminal residue" evidence="8">
    <location>
        <position position="396"/>
    </location>
</feature>
<comment type="cofactor">
    <cofactor evidence="5">
        <name>Mg(2+)</name>
        <dbReference type="ChEBI" id="CHEBI:18420"/>
    </cofactor>
    <text evidence="5">Binds 2 magnesium ions.</text>
</comment>
<evidence type="ECO:0000259" key="7">
    <source>
        <dbReference type="Pfam" id="PF08652"/>
    </source>
</evidence>
<comment type="subcellular location">
    <subcellularLocation>
        <location evidence="5">Nucleus</location>
    </subcellularLocation>
</comment>
<keyword evidence="9" id="KW-1185">Reference proteome</keyword>
<comment type="catalytic activity">
    <reaction evidence="2">
        <text>a 5'-end FAD-phospho-ribonucleoside in mRNA + H2O = a 5'-end phospho-ribonucleoside in mRNA + FAD + H(+)</text>
        <dbReference type="Rhea" id="RHEA:67492"/>
        <dbReference type="Rhea" id="RHEA-COMP:15692"/>
        <dbReference type="Rhea" id="RHEA-COMP:17275"/>
        <dbReference type="ChEBI" id="CHEBI:15377"/>
        <dbReference type="ChEBI" id="CHEBI:15378"/>
        <dbReference type="ChEBI" id="CHEBI:57692"/>
        <dbReference type="ChEBI" id="CHEBI:138282"/>
        <dbReference type="ChEBI" id="CHEBI:172372"/>
    </reaction>
    <physiologicalReaction direction="left-to-right" evidence="2">
        <dbReference type="Rhea" id="RHEA:67493"/>
    </physiologicalReaction>
</comment>
<gene>
    <name evidence="8" type="primary">Dxo</name>
    <name evidence="8" type="ORF">GTO96_0007946</name>
</gene>
<comment type="function">
    <text evidence="5">Decapping enzyme for NAD-capped RNAs: specifically hydrolyzes the nicotinamide adenine dinucleotide (NAD) cap from a subset of RNAs by removing the entire NAD moiety from the 5'-end of an NAD-capped RNA.</text>
</comment>
<dbReference type="GO" id="GO:0004518">
    <property type="term" value="F:nuclease activity"/>
    <property type="evidence" value="ECO:0007669"/>
    <property type="project" value="UniProtKB-KW"/>
</dbReference>
<evidence type="ECO:0000256" key="1">
    <source>
        <dbReference type="ARBA" id="ARBA00006562"/>
    </source>
</evidence>
<evidence type="ECO:0000256" key="2">
    <source>
        <dbReference type="ARBA" id="ARBA00024458"/>
    </source>
</evidence>
<evidence type="ECO:0000313" key="9">
    <source>
        <dbReference type="Proteomes" id="UP000886611"/>
    </source>
</evidence>
<dbReference type="Pfam" id="PF08652">
    <property type="entry name" value="RAI1"/>
    <property type="match status" value="1"/>
</dbReference>
<comment type="catalytic activity">
    <reaction evidence="3">
        <text>a 5'-end CoA-ribonucleoside in mRNA + H2O = 3'-dephospho-CoA + a 5'-end phospho-ribonucleoside in mRNA + H(+)</text>
        <dbReference type="Rhea" id="RHEA:67496"/>
        <dbReference type="Rhea" id="RHEA-COMP:15692"/>
        <dbReference type="Rhea" id="RHEA-COMP:17276"/>
        <dbReference type="ChEBI" id="CHEBI:15377"/>
        <dbReference type="ChEBI" id="CHEBI:15378"/>
        <dbReference type="ChEBI" id="CHEBI:57328"/>
        <dbReference type="ChEBI" id="CHEBI:138282"/>
        <dbReference type="ChEBI" id="CHEBI:172371"/>
    </reaction>
    <physiologicalReaction direction="left-to-right" evidence="3">
        <dbReference type="Rhea" id="RHEA:67497"/>
    </physiologicalReaction>
</comment>
<evidence type="ECO:0000256" key="3">
    <source>
        <dbReference type="ARBA" id="ARBA00024564"/>
    </source>
</evidence>
<name>A0A8X7WW76_POLSE</name>
<evidence type="ECO:0000313" key="8">
    <source>
        <dbReference type="EMBL" id="KAG2455957.1"/>
    </source>
</evidence>
<comment type="similarity">
    <text evidence="1 5">Belongs to the DXO/Dom3Z family.</text>
</comment>
<accession>A0A8X7WW76</accession>
<dbReference type="GO" id="GO:0003723">
    <property type="term" value="F:RNA binding"/>
    <property type="evidence" value="ECO:0007669"/>
    <property type="project" value="UniProtKB-KW"/>
</dbReference>
<feature type="region of interest" description="Disordered" evidence="6">
    <location>
        <begin position="1"/>
        <end position="31"/>
    </location>
</feature>
<feature type="compositionally biased region" description="Basic and acidic residues" evidence="6">
    <location>
        <begin position="1"/>
        <end position="21"/>
    </location>
</feature>
<dbReference type="EC" id="3.6.1.-" evidence="5"/>
<keyword evidence="5" id="KW-0479">Metal-binding</keyword>
<keyword evidence="5" id="KW-0540">Nuclease</keyword>
<keyword evidence="5" id="KW-0460">Magnesium</keyword>
<keyword evidence="5" id="KW-0539">Nucleus</keyword>
<dbReference type="GO" id="GO:0000166">
    <property type="term" value="F:nucleotide binding"/>
    <property type="evidence" value="ECO:0007669"/>
    <property type="project" value="UniProtKB-KW"/>
</dbReference>
<organism evidence="8 9">
    <name type="scientific">Polypterus senegalus</name>
    <name type="common">Senegal bichir</name>
    <dbReference type="NCBI Taxonomy" id="55291"/>
    <lineage>
        <taxon>Eukaryota</taxon>
        <taxon>Metazoa</taxon>
        <taxon>Chordata</taxon>
        <taxon>Craniata</taxon>
        <taxon>Vertebrata</taxon>
        <taxon>Euteleostomi</taxon>
        <taxon>Actinopterygii</taxon>
        <taxon>Polypteriformes</taxon>
        <taxon>Polypteridae</taxon>
        <taxon>Polypterus</taxon>
    </lineage>
</organism>
<protein>
    <recommendedName>
        <fullName evidence="5">Decapping nuclease</fullName>
        <ecNumber evidence="5">3.6.1.-</ecNumber>
    </recommendedName>
</protein>
<dbReference type="PANTHER" id="PTHR12395">
    <property type="entry name" value="DOM-3 RELATED"/>
    <property type="match status" value="1"/>
</dbReference>
<dbReference type="GO" id="GO:0110155">
    <property type="term" value="P:NAD-cap decapping"/>
    <property type="evidence" value="ECO:0007669"/>
    <property type="project" value="TreeGrafter"/>
</dbReference>
<dbReference type="GO" id="GO:0034353">
    <property type="term" value="F:mRNA 5'-diphosphatase activity"/>
    <property type="evidence" value="ECO:0007669"/>
    <property type="project" value="TreeGrafter"/>
</dbReference>
<comment type="catalytic activity">
    <reaction evidence="4">
        <text>a 5'-end NAD(+)-phospho-ribonucleoside in snoRNA + H2O = a 5'-end phospho-ribonucleoside in snoRNA + NAD(+) + H(+)</text>
        <dbReference type="Rhea" id="RHEA:60892"/>
        <dbReference type="Rhea" id="RHEA-COMP:15699"/>
        <dbReference type="Rhea" id="RHEA-COMP:15700"/>
        <dbReference type="ChEBI" id="CHEBI:15377"/>
        <dbReference type="ChEBI" id="CHEBI:15378"/>
        <dbReference type="ChEBI" id="CHEBI:57540"/>
        <dbReference type="ChEBI" id="CHEBI:138282"/>
        <dbReference type="ChEBI" id="CHEBI:144029"/>
    </reaction>
    <physiologicalReaction direction="left-to-right" evidence="4">
        <dbReference type="Rhea" id="RHEA:60893"/>
    </physiologicalReaction>
</comment>
<evidence type="ECO:0000256" key="6">
    <source>
        <dbReference type="SAM" id="MobiDB-lite"/>
    </source>
</evidence>
<keyword evidence="5" id="KW-0378">Hydrolase</keyword>
<dbReference type="GO" id="GO:0005634">
    <property type="term" value="C:nucleus"/>
    <property type="evidence" value="ECO:0007669"/>
    <property type="project" value="UniProtKB-SubCell"/>
</dbReference>
<dbReference type="GO" id="GO:0005829">
    <property type="term" value="C:cytosol"/>
    <property type="evidence" value="ECO:0007669"/>
    <property type="project" value="TreeGrafter"/>
</dbReference>
<dbReference type="InterPro" id="IPR013961">
    <property type="entry name" value="RAI1"/>
</dbReference>
<reference evidence="8 9" key="1">
    <citation type="journal article" date="2021" name="Cell">
        <title>Tracing the genetic footprints of vertebrate landing in non-teleost ray-finned fishes.</title>
        <authorList>
            <person name="Bi X."/>
            <person name="Wang K."/>
            <person name="Yang L."/>
            <person name="Pan H."/>
            <person name="Jiang H."/>
            <person name="Wei Q."/>
            <person name="Fang M."/>
            <person name="Yu H."/>
            <person name="Zhu C."/>
            <person name="Cai Y."/>
            <person name="He Y."/>
            <person name="Gan X."/>
            <person name="Zeng H."/>
            <person name="Yu D."/>
            <person name="Zhu Y."/>
            <person name="Jiang H."/>
            <person name="Qiu Q."/>
            <person name="Yang H."/>
            <person name="Zhang Y.E."/>
            <person name="Wang W."/>
            <person name="Zhu M."/>
            <person name="He S."/>
            <person name="Zhang G."/>
        </authorList>
    </citation>
    <scope>NUCLEOTIDE SEQUENCE [LARGE SCALE GENOMIC DNA]</scope>
    <source>
        <strain evidence="8">Bchr_013</strain>
    </source>
</reference>